<feature type="active site" description="Proton acceptor" evidence="8">
    <location>
        <position position="1078"/>
    </location>
</feature>
<protein>
    <recommendedName>
        <fullName evidence="14">PNPLA domain-containing protein</fullName>
    </recommendedName>
</protein>
<reference evidence="12" key="1">
    <citation type="submission" date="2023-06" db="EMBL/GenBank/DDBJ databases">
        <title>Genome-scale phylogeny and comparative genomics of the fungal order Sordariales.</title>
        <authorList>
            <consortium name="Lawrence Berkeley National Laboratory"/>
            <person name="Hensen N."/>
            <person name="Bonometti L."/>
            <person name="Westerberg I."/>
            <person name="Brannstrom I.O."/>
            <person name="Guillou S."/>
            <person name="Cros-Aarteil S."/>
            <person name="Calhoun S."/>
            <person name="Haridas S."/>
            <person name="Kuo A."/>
            <person name="Mondo S."/>
            <person name="Pangilinan J."/>
            <person name="Riley R."/>
            <person name="Labutti K."/>
            <person name="Andreopoulos B."/>
            <person name="Lipzen A."/>
            <person name="Chen C."/>
            <person name="Yanf M."/>
            <person name="Daum C."/>
            <person name="Ng V."/>
            <person name="Clum A."/>
            <person name="Steindorff A."/>
            <person name="Ohm R."/>
            <person name="Martin F."/>
            <person name="Silar P."/>
            <person name="Natvig D."/>
            <person name="Lalanne C."/>
            <person name="Gautier V."/>
            <person name="Ament-Velasquez S.L."/>
            <person name="Kruys A."/>
            <person name="Hutchinson M.I."/>
            <person name="Powell A.J."/>
            <person name="Barry K."/>
            <person name="Miller A.N."/>
            <person name="Grigoriev I.V."/>
            <person name="Debuchy R."/>
            <person name="Gladieux P."/>
            <person name="Thoren M.H."/>
            <person name="Johannesson H."/>
        </authorList>
    </citation>
    <scope>NUCLEOTIDE SEQUENCE</scope>
    <source>
        <strain evidence="12">SMH2532-1</strain>
    </source>
</reference>
<evidence type="ECO:0000313" key="13">
    <source>
        <dbReference type="Proteomes" id="UP001174936"/>
    </source>
</evidence>
<evidence type="ECO:0000256" key="3">
    <source>
        <dbReference type="ARBA" id="ARBA00022801"/>
    </source>
</evidence>
<dbReference type="PANTHER" id="PTHR24185:SF1">
    <property type="entry name" value="CALCIUM-INDEPENDENT PHOSPHOLIPASE A2-GAMMA"/>
    <property type="match status" value="1"/>
</dbReference>
<dbReference type="InterPro" id="IPR016035">
    <property type="entry name" value="Acyl_Trfase/lysoPLipase"/>
</dbReference>
<name>A0AA39YM31_9PEZI</name>
<feature type="region of interest" description="Disordered" evidence="9">
    <location>
        <begin position="1"/>
        <end position="135"/>
    </location>
</feature>
<dbReference type="CDD" id="cd07199">
    <property type="entry name" value="Pat17_PNPLA8_PNPLA9_like"/>
    <property type="match status" value="1"/>
</dbReference>
<gene>
    <name evidence="12" type="ORF">B0T16DRAFT_341162</name>
</gene>
<feature type="compositionally biased region" description="Low complexity" evidence="9">
    <location>
        <begin position="118"/>
        <end position="132"/>
    </location>
</feature>
<feature type="short sequence motif" description="DGA/G" evidence="8">
    <location>
        <begin position="1078"/>
        <end position="1080"/>
    </location>
</feature>
<evidence type="ECO:0000259" key="11">
    <source>
        <dbReference type="PROSITE" id="PS51635"/>
    </source>
</evidence>
<dbReference type="Gene3D" id="3.40.1090.10">
    <property type="entry name" value="Cytosolic phospholipase A2 catalytic domain"/>
    <property type="match status" value="1"/>
</dbReference>
<keyword evidence="4" id="KW-0862">Zinc</keyword>
<keyword evidence="13" id="KW-1185">Reference proteome</keyword>
<evidence type="ECO:0000256" key="2">
    <source>
        <dbReference type="ARBA" id="ARBA00022771"/>
    </source>
</evidence>
<keyword evidence="6 8" id="KW-0443">Lipid metabolism</keyword>
<feature type="compositionally biased region" description="Low complexity" evidence="9">
    <location>
        <begin position="1403"/>
        <end position="1418"/>
    </location>
</feature>
<dbReference type="Pfam" id="PF01734">
    <property type="entry name" value="Patatin"/>
    <property type="match status" value="1"/>
</dbReference>
<evidence type="ECO:0000256" key="9">
    <source>
        <dbReference type="SAM" id="MobiDB-lite"/>
    </source>
</evidence>
<dbReference type="InterPro" id="IPR017907">
    <property type="entry name" value="Znf_RING_CS"/>
</dbReference>
<feature type="compositionally biased region" description="Basic residues" evidence="9">
    <location>
        <begin position="1"/>
        <end position="12"/>
    </location>
</feature>
<dbReference type="GO" id="GO:0047499">
    <property type="term" value="F:calcium-independent phospholipase A2 activity"/>
    <property type="evidence" value="ECO:0007669"/>
    <property type="project" value="TreeGrafter"/>
</dbReference>
<feature type="short sequence motif" description="GXGXXG" evidence="8">
    <location>
        <begin position="875"/>
        <end position="880"/>
    </location>
</feature>
<dbReference type="GO" id="GO:0016042">
    <property type="term" value="P:lipid catabolic process"/>
    <property type="evidence" value="ECO:0007669"/>
    <property type="project" value="UniProtKB-UniRule"/>
</dbReference>
<keyword evidence="5 8" id="KW-0442">Lipid degradation</keyword>
<dbReference type="GO" id="GO:0016020">
    <property type="term" value="C:membrane"/>
    <property type="evidence" value="ECO:0007669"/>
    <property type="project" value="TreeGrafter"/>
</dbReference>
<dbReference type="SUPFAM" id="SSF52540">
    <property type="entry name" value="P-loop containing nucleoside triphosphate hydrolases"/>
    <property type="match status" value="1"/>
</dbReference>
<comment type="caution">
    <text evidence="12">The sequence shown here is derived from an EMBL/GenBank/DDBJ whole genome shotgun (WGS) entry which is preliminary data.</text>
</comment>
<evidence type="ECO:0000256" key="6">
    <source>
        <dbReference type="ARBA" id="ARBA00023098"/>
    </source>
</evidence>
<feature type="compositionally biased region" description="Low complexity" evidence="9">
    <location>
        <begin position="1365"/>
        <end position="1377"/>
    </location>
</feature>
<dbReference type="SUPFAM" id="SSF52151">
    <property type="entry name" value="FabD/lysophospholipase-like"/>
    <property type="match status" value="1"/>
</dbReference>
<evidence type="ECO:0000256" key="8">
    <source>
        <dbReference type="PROSITE-ProRule" id="PRU01161"/>
    </source>
</evidence>
<dbReference type="InterPro" id="IPR002641">
    <property type="entry name" value="PNPLA_dom"/>
</dbReference>
<feature type="compositionally biased region" description="Basic and acidic residues" evidence="9">
    <location>
        <begin position="99"/>
        <end position="109"/>
    </location>
</feature>
<evidence type="ECO:0000256" key="4">
    <source>
        <dbReference type="ARBA" id="ARBA00022833"/>
    </source>
</evidence>
<feature type="domain" description="PNPLA" evidence="11">
    <location>
        <begin position="871"/>
        <end position="1091"/>
    </location>
</feature>
<evidence type="ECO:0008006" key="14">
    <source>
        <dbReference type="Google" id="ProtNLM"/>
    </source>
</evidence>
<dbReference type="InterPro" id="IPR001841">
    <property type="entry name" value="Znf_RING"/>
</dbReference>
<dbReference type="PROSITE" id="PS50089">
    <property type="entry name" value="ZF_RING_2"/>
    <property type="match status" value="1"/>
</dbReference>
<dbReference type="GO" id="GO:0019369">
    <property type="term" value="P:arachidonate metabolic process"/>
    <property type="evidence" value="ECO:0007669"/>
    <property type="project" value="TreeGrafter"/>
</dbReference>
<evidence type="ECO:0000256" key="5">
    <source>
        <dbReference type="ARBA" id="ARBA00022963"/>
    </source>
</evidence>
<feature type="region of interest" description="Disordered" evidence="9">
    <location>
        <begin position="1346"/>
        <end position="1428"/>
    </location>
</feature>
<dbReference type="PROSITE" id="PS00518">
    <property type="entry name" value="ZF_RING_1"/>
    <property type="match status" value="1"/>
</dbReference>
<feature type="compositionally biased region" description="Low complexity" evidence="9">
    <location>
        <begin position="61"/>
        <end position="74"/>
    </location>
</feature>
<evidence type="ECO:0000259" key="10">
    <source>
        <dbReference type="PROSITE" id="PS50089"/>
    </source>
</evidence>
<feature type="short sequence motif" description="GXSXG" evidence="8">
    <location>
        <begin position="909"/>
        <end position="913"/>
    </location>
</feature>
<keyword evidence="2 7" id="KW-0863">Zinc-finger</keyword>
<organism evidence="12 13">
    <name type="scientific">Cercophora newfieldiana</name>
    <dbReference type="NCBI Taxonomy" id="92897"/>
    <lineage>
        <taxon>Eukaryota</taxon>
        <taxon>Fungi</taxon>
        <taxon>Dikarya</taxon>
        <taxon>Ascomycota</taxon>
        <taxon>Pezizomycotina</taxon>
        <taxon>Sordariomycetes</taxon>
        <taxon>Sordariomycetidae</taxon>
        <taxon>Sordariales</taxon>
        <taxon>Lasiosphaeriaceae</taxon>
        <taxon>Cercophora</taxon>
    </lineage>
</organism>
<keyword evidence="3 8" id="KW-0378">Hydrolase</keyword>
<dbReference type="EMBL" id="JAULSV010000001">
    <property type="protein sequence ID" value="KAK0655066.1"/>
    <property type="molecule type" value="Genomic_DNA"/>
</dbReference>
<feature type="domain" description="RING-type" evidence="10">
    <location>
        <begin position="801"/>
        <end position="844"/>
    </location>
</feature>
<proteinExistence type="predicted"/>
<dbReference type="GO" id="GO:0008270">
    <property type="term" value="F:zinc ion binding"/>
    <property type="evidence" value="ECO:0007669"/>
    <property type="project" value="UniProtKB-KW"/>
</dbReference>
<keyword evidence="1" id="KW-0479">Metal-binding</keyword>
<accession>A0AA39YM31</accession>
<sequence>MRRFFRRRHHWRSSKDASLNYPEPRSSAPESVEGRVETVSECILAEGCPSPPPRSPRRHAPASVSGSAPASGRVSTEDEDAAVSANSRPIATPALVKSDPVHEKEHYPDGPDPDLGEDPTFVSQVVPQPQSQDLKTSVEPLIPPISSNTTQCSVCDNTSQKSLWFCGVCKLAYCDSCWETQATHRGKSKALVPTPHEKTPLDIAEKVDKVLAPTDDVQKRVKLHREDEDTAWFGIERPSDSSPLLLQDYGRLNDFLDDWEAKKEFPASASICSPRTPSLVSFVGQTGAGKSSLIKLLIDFASNDKQTNYSTPVIGSRTEHLPTSEDVHLYLDPRTASTNRPILLADCEGLDGGDREPVGARLKPRFRKEDEHAARNNDDFFKRKRVVYECPLQWSINEGKARSRGVAVTHVYPRLLYAFSDVIVYVLMNHRLIEQVFEKLIGWATNAIETSSNQPILPHAIIVLNASKHDNHEGFWDSGLNTEEILASVSKVLNKNERLSFWAESWRRRGKTIETLRDLVLCYYSSIEVIRVPNDQMPSLVHEKVKQLYQSVSKACLASLDGRGRARMVLDVQDLQNYLRDAFSVFATSLNASFDFGKASLRNAPIPAGFGANISKLLLAITNKWKDNPRVSADQILTELSYMVASCIMLDIVRHKNKGTALEIFPKYIGLLDDVLEPFYEEHWPCEQRNPRTRARCVNVRARHTKGHQTVNGKVFEAGEYVSEFTLDEYRKDFLDNVYCCLVKFLSRLEKELRIETKQGTPERLVASLIHRNVVLAGFFRCVDPPEERGHTGPLTSQSACFCCLLEAGQYPLPCGHLLCTECVMTFGRVDPTTSAVVMQECPIGGDTCCPLTRFPAQIRIKPRSSGVRALSLDGGGIRGIVELEVLKCIEEALGGNLRIQSFFDLVVGTSAGGLIALGLGQMGWSVAECIAHFESLCKVMFTTRLGANLAIIGTLVEGFHHSRYQTEPMERALKQVFSENRLLFGGLQEERPHVGNLPQTLNVAVVATSVACNKAFVLSNYNRPADTDFPIGTSYSFQRPERASQELKIWEAARATCAAPQYFTEFHHEPSQRSYVDGAILHNNPVRIAELERRILWPEFHQPDVMLSIGTGLAGPTDSATITGYAKGRKKPRMLSNWRHLFQILANNMELALDCDKIWDDYYHFAAPSISGLSSKRLFRINPTIRGALPALDNVRCMDELRRDVREYLVTAQPKIAEVTRQLVASSFYFELDLVEDGILDRDKVQGRLFCRFPTQSEELRHFGAYLAQRADTEGQPSLIIHCYPPTKPPLAVVPLSGMIESMRTGKLSPQRLSFRKIRATTTIQMELQFGENEPYLISGFPRSCSVPSNSDSDRQPSKHAYQSPPSSANASSPRSRGIDWKPPPRLDSLPHIDLGHYADPTRTLGGRRLSSSSNRDGGNESGEYEW</sequence>
<dbReference type="GO" id="GO:0046486">
    <property type="term" value="P:glycerolipid metabolic process"/>
    <property type="evidence" value="ECO:0007669"/>
    <property type="project" value="UniProtKB-ARBA"/>
</dbReference>
<evidence type="ECO:0000313" key="12">
    <source>
        <dbReference type="EMBL" id="KAK0655066.1"/>
    </source>
</evidence>
<evidence type="ECO:0000256" key="1">
    <source>
        <dbReference type="ARBA" id="ARBA00022723"/>
    </source>
</evidence>
<dbReference type="PANTHER" id="PTHR24185">
    <property type="entry name" value="CALCIUM-INDEPENDENT PHOSPHOLIPASE A2-GAMMA"/>
    <property type="match status" value="1"/>
</dbReference>
<feature type="active site" description="Nucleophile" evidence="8">
    <location>
        <position position="911"/>
    </location>
</feature>
<feature type="compositionally biased region" description="Basic and acidic residues" evidence="9">
    <location>
        <begin position="1378"/>
        <end position="1398"/>
    </location>
</feature>
<evidence type="ECO:0000256" key="7">
    <source>
        <dbReference type="PROSITE-ProRule" id="PRU00175"/>
    </source>
</evidence>
<dbReference type="InterPro" id="IPR027417">
    <property type="entry name" value="P-loop_NTPase"/>
</dbReference>
<dbReference type="Proteomes" id="UP001174936">
    <property type="component" value="Unassembled WGS sequence"/>
</dbReference>
<dbReference type="PROSITE" id="PS51635">
    <property type="entry name" value="PNPLA"/>
    <property type="match status" value="1"/>
</dbReference>